<dbReference type="Pfam" id="PF12472">
    <property type="entry name" value="DUF3693"/>
    <property type="match status" value="1"/>
</dbReference>
<evidence type="ECO:0000313" key="1">
    <source>
        <dbReference type="EMBL" id="QGM12441.1"/>
    </source>
</evidence>
<dbReference type="GeneID" id="80396688"/>
<dbReference type="RefSeq" id="YP_010768540.1">
    <property type="nucleotide sequence ID" value="NC_073750.1"/>
</dbReference>
<protein>
    <submittedName>
        <fullName evidence="1">Regulator</fullName>
    </submittedName>
</protein>
<dbReference type="KEGG" id="vg:80396688"/>
<name>A0A649YIM5_9VIRU</name>
<proteinExistence type="predicted"/>
<sequence length="150" mass="16766">MYTNNLIDAYKSHMNFVQYKQVAHQLGLSPQMLADIRNGRAHLKENLALIIADEIGEDKEKVLIGLAADRAKSPEEQAIWQQIAKKYKGLGLQGLSMAYVGIALYHAPISQCVLGWLMVKVAINSNAYKTSAFGSFINESKRNDKEFCFS</sequence>
<evidence type="ECO:0000313" key="2">
    <source>
        <dbReference type="Proteomes" id="UP000423661"/>
    </source>
</evidence>
<dbReference type="Proteomes" id="UP000423661">
    <property type="component" value="Segment"/>
</dbReference>
<dbReference type="EMBL" id="MN536023">
    <property type="protein sequence ID" value="QGM12441.1"/>
    <property type="molecule type" value="Genomic_DNA"/>
</dbReference>
<keyword evidence="2" id="KW-1185">Reference proteome</keyword>
<accession>A0A649YIM5</accession>
<reference evidence="1 2" key="1">
    <citation type="submission" date="2019-10" db="EMBL/GenBank/DDBJ databases">
        <authorList>
            <person name="Maina A.N."/>
            <person name="Goulding D."/>
            <person name="Mwaura F."/>
            <person name="Jumba M."/>
            <person name="Camilli A."/>
        </authorList>
    </citation>
    <scope>NUCLEOTIDE SEQUENCE [LARGE SCALE GENOMIC DNA]</scope>
</reference>
<dbReference type="InterPro" id="IPR021096">
    <property type="entry name" value="Vibrio_phage_VSK_Orf152"/>
</dbReference>
<organism evidence="1 2">
    <name type="scientific">Vibrio phage VP24-2_Ke</name>
    <dbReference type="NCBI Taxonomy" id="2652757"/>
    <lineage>
        <taxon>Viruses</taxon>
        <taxon>Monodnaviria</taxon>
        <taxon>Loebvirae</taxon>
        <taxon>Hofneiviricota</taxon>
        <taxon>Faserviricetes</taxon>
        <taxon>Tubulavirales</taxon>
        <taxon>Inoviridae</taxon>
        <taxon>Fibrovirus</taxon>
        <taxon>Fibrovirus VP24</taxon>
        <taxon>Fobrovirus VP24</taxon>
    </lineage>
</organism>